<evidence type="ECO:0000256" key="6">
    <source>
        <dbReference type="ARBA" id="ARBA00023014"/>
    </source>
</evidence>
<reference evidence="7" key="1">
    <citation type="submission" date="2023-08" db="EMBL/GenBank/DDBJ databases">
        <title>Dental plaque isolates bound by oral lectin ZG16B.</title>
        <authorList>
            <person name="Ghosh S."/>
        </authorList>
    </citation>
    <scope>NUCLEOTIDE SEQUENCE</scope>
    <source>
        <strain evidence="7">DP3_5B</strain>
    </source>
</reference>
<evidence type="ECO:0000313" key="7">
    <source>
        <dbReference type="EMBL" id="MDB6186578.1"/>
    </source>
</evidence>
<keyword evidence="5" id="KW-0408">Iron</keyword>
<dbReference type="Pfam" id="PF13353">
    <property type="entry name" value="Fer4_12"/>
    <property type="match status" value="1"/>
</dbReference>
<organism evidence="7 8">
    <name type="scientific">Gemella haemolysans</name>
    <dbReference type="NCBI Taxonomy" id="1379"/>
    <lineage>
        <taxon>Bacteria</taxon>
        <taxon>Bacillati</taxon>
        <taxon>Bacillota</taxon>
        <taxon>Bacilli</taxon>
        <taxon>Bacillales</taxon>
        <taxon>Gemellaceae</taxon>
        <taxon>Gemella</taxon>
    </lineage>
</organism>
<keyword evidence="4" id="KW-0479">Metal-binding</keyword>
<dbReference type="SFLD" id="SFLDF00299">
    <property type="entry name" value="anaerobic_ribonucleoside-triph"/>
    <property type="match status" value="1"/>
</dbReference>
<sequence length="215" mass="24767">MSREEKLRTIISTIDNSEYSANKKTTNNKCMMRTFKEANDTWLAEVYSKKKYADYKPFQFVDGEGVRCSIYLSGCLFSCKECFNESIQNFNAGQLYTKEIEDKIIQDLSNSYVQGLTILGGEPFLNTQVAKSLAKRVRDEFGSTKDIWVYSGYTYEQLLNASEDKKELLNLCDVLVDGPFMIYLKDLSLRFRGSSNQRIIDLKNSSRDNVVLYLE</sequence>
<name>A0AAW6B4Q4_9BACL</name>
<keyword evidence="3" id="KW-0949">S-adenosyl-L-methionine</keyword>
<dbReference type="GO" id="GO:0043365">
    <property type="term" value="F:[formate-C-acetyltransferase]-activating enzyme activity"/>
    <property type="evidence" value="ECO:0007669"/>
    <property type="project" value="InterPro"/>
</dbReference>
<dbReference type="PANTHER" id="PTHR30352">
    <property type="entry name" value="PYRUVATE FORMATE-LYASE-ACTIVATING ENZYME"/>
    <property type="match status" value="1"/>
</dbReference>
<gene>
    <name evidence="7" type="primary">nrdG</name>
    <name evidence="7" type="ORF">PNO30_07385</name>
</gene>
<dbReference type="InterPro" id="IPR007197">
    <property type="entry name" value="rSAM"/>
</dbReference>
<dbReference type="GO" id="GO:0046872">
    <property type="term" value="F:metal ion binding"/>
    <property type="evidence" value="ECO:0007669"/>
    <property type="project" value="UniProtKB-KW"/>
</dbReference>
<accession>A0AAW6B4Q4</accession>
<comment type="caution">
    <text evidence="7">The sequence shown here is derived from an EMBL/GenBank/DDBJ whole genome shotgun (WGS) entry which is preliminary data.</text>
</comment>
<evidence type="ECO:0000256" key="5">
    <source>
        <dbReference type="ARBA" id="ARBA00023004"/>
    </source>
</evidence>
<dbReference type="EMBL" id="JAQMFS010000091">
    <property type="protein sequence ID" value="MDB6186578.1"/>
    <property type="molecule type" value="Genomic_DNA"/>
</dbReference>
<keyword evidence="2" id="KW-0004">4Fe-4S</keyword>
<dbReference type="RefSeq" id="WP_271987743.1">
    <property type="nucleotide sequence ID" value="NZ_JAQMFS010000091.1"/>
</dbReference>
<dbReference type="Gene3D" id="3.20.20.70">
    <property type="entry name" value="Aldolase class I"/>
    <property type="match status" value="1"/>
</dbReference>
<keyword evidence="6" id="KW-0411">Iron-sulfur</keyword>
<dbReference type="InterPro" id="IPR013785">
    <property type="entry name" value="Aldolase_TIM"/>
</dbReference>
<dbReference type="AlphaFoldDB" id="A0AAW6B4Q4"/>
<dbReference type="SFLD" id="SFLDG01066">
    <property type="entry name" value="organic_radical-activating_enz"/>
    <property type="match status" value="1"/>
</dbReference>
<evidence type="ECO:0000256" key="2">
    <source>
        <dbReference type="ARBA" id="ARBA00022485"/>
    </source>
</evidence>
<dbReference type="GO" id="GO:0051539">
    <property type="term" value="F:4 iron, 4 sulfur cluster binding"/>
    <property type="evidence" value="ECO:0007669"/>
    <property type="project" value="UniProtKB-KW"/>
</dbReference>
<dbReference type="InterPro" id="IPR012837">
    <property type="entry name" value="NrdG"/>
</dbReference>
<dbReference type="NCBIfam" id="TIGR02491">
    <property type="entry name" value="NrdG"/>
    <property type="match status" value="1"/>
</dbReference>
<dbReference type="SFLD" id="SFLDG01063">
    <property type="entry name" value="activating_enzymes__group_1"/>
    <property type="match status" value="1"/>
</dbReference>
<dbReference type="PANTHER" id="PTHR30352:SF2">
    <property type="entry name" value="ANAEROBIC RIBONUCLEOSIDE-TRIPHOSPHATE REDUCTASE-ACTIVATING PROTEIN"/>
    <property type="match status" value="1"/>
</dbReference>
<dbReference type="SUPFAM" id="SSF102114">
    <property type="entry name" value="Radical SAM enzymes"/>
    <property type="match status" value="1"/>
</dbReference>
<dbReference type="InterPro" id="IPR058240">
    <property type="entry name" value="rSAM_sf"/>
</dbReference>
<dbReference type="SFLD" id="SFLDS00029">
    <property type="entry name" value="Radical_SAM"/>
    <property type="match status" value="1"/>
</dbReference>
<dbReference type="GO" id="GO:0004748">
    <property type="term" value="F:ribonucleoside-diphosphate reductase activity, thioredoxin disulfide as acceptor"/>
    <property type="evidence" value="ECO:0007669"/>
    <property type="project" value="TreeGrafter"/>
</dbReference>
<comment type="cofactor">
    <cofactor evidence="1">
        <name>[4Fe-4S] cluster</name>
        <dbReference type="ChEBI" id="CHEBI:49883"/>
    </cofactor>
</comment>
<protein>
    <submittedName>
        <fullName evidence="7">Anaerobic ribonucleoside-triphosphate reductase activating protein</fullName>
    </submittedName>
</protein>
<evidence type="ECO:0000256" key="4">
    <source>
        <dbReference type="ARBA" id="ARBA00022723"/>
    </source>
</evidence>
<evidence type="ECO:0000256" key="1">
    <source>
        <dbReference type="ARBA" id="ARBA00001966"/>
    </source>
</evidence>
<dbReference type="Proteomes" id="UP001212217">
    <property type="component" value="Unassembled WGS sequence"/>
</dbReference>
<evidence type="ECO:0000256" key="3">
    <source>
        <dbReference type="ARBA" id="ARBA00022691"/>
    </source>
</evidence>
<proteinExistence type="predicted"/>
<evidence type="ECO:0000313" key="8">
    <source>
        <dbReference type="Proteomes" id="UP001212217"/>
    </source>
</evidence>
<dbReference type="InterPro" id="IPR034457">
    <property type="entry name" value="Organic_radical-activating"/>
</dbReference>